<evidence type="ECO:0000259" key="2">
    <source>
        <dbReference type="Pfam" id="PF23247"/>
    </source>
</evidence>
<dbReference type="InterPro" id="IPR032675">
    <property type="entry name" value="LRR_dom_sf"/>
</dbReference>
<dbReference type="Pfam" id="PF23247">
    <property type="entry name" value="LRR_RPS2"/>
    <property type="match status" value="2"/>
</dbReference>
<dbReference type="PANTHER" id="PTHR33463">
    <property type="entry name" value="NB-ARC DOMAIN-CONTAINING PROTEIN-RELATED"/>
    <property type="match status" value="1"/>
</dbReference>
<dbReference type="PANTHER" id="PTHR33463:SF218">
    <property type="entry name" value="DISEASE RESISTANCE PROTEIN RPS2-LIKE"/>
    <property type="match status" value="1"/>
</dbReference>
<evidence type="ECO:0000313" key="4">
    <source>
        <dbReference type="Proteomes" id="UP001280121"/>
    </source>
</evidence>
<evidence type="ECO:0000313" key="3">
    <source>
        <dbReference type="EMBL" id="KAK2637736.1"/>
    </source>
</evidence>
<dbReference type="Proteomes" id="UP001280121">
    <property type="component" value="Unassembled WGS sequence"/>
</dbReference>
<gene>
    <name evidence="3" type="ORF">Ddye_025531</name>
</gene>
<proteinExistence type="predicted"/>
<reference evidence="3" key="1">
    <citation type="journal article" date="2023" name="Plant J.">
        <title>Genome sequences and population genomics provide insights into the demographic history, inbreeding, and mutation load of two 'living fossil' tree species of Dipteronia.</title>
        <authorList>
            <person name="Feng Y."/>
            <person name="Comes H.P."/>
            <person name="Chen J."/>
            <person name="Zhu S."/>
            <person name="Lu R."/>
            <person name="Zhang X."/>
            <person name="Li P."/>
            <person name="Qiu J."/>
            <person name="Olsen K.M."/>
            <person name="Qiu Y."/>
        </authorList>
    </citation>
    <scope>NUCLEOTIDE SEQUENCE</scope>
    <source>
        <strain evidence="3">KIB01</strain>
    </source>
</reference>
<evidence type="ECO:0000256" key="1">
    <source>
        <dbReference type="ARBA" id="ARBA00022821"/>
    </source>
</evidence>
<dbReference type="SUPFAM" id="SSF52047">
    <property type="entry name" value="RNI-like"/>
    <property type="match status" value="1"/>
</dbReference>
<dbReference type="EMBL" id="JANJYI010000008">
    <property type="protein sequence ID" value="KAK2637736.1"/>
    <property type="molecule type" value="Genomic_DNA"/>
</dbReference>
<dbReference type="AlphaFoldDB" id="A0AAD9TKJ7"/>
<keyword evidence="4" id="KW-1185">Reference proteome</keyword>
<dbReference type="InterPro" id="IPR057135">
    <property type="entry name" value="At4g27190-like_LRR"/>
</dbReference>
<dbReference type="Gene3D" id="3.80.10.10">
    <property type="entry name" value="Ribonuclease Inhibitor"/>
    <property type="match status" value="1"/>
</dbReference>
<dbReference type="InterPro" id="IPR050905">
    <property type="entry name" value="Plant_NBS-LRR"/>
</dbReference>
<feature type="domain" description="Disease resistance protein At4g27190-like leucine-rich repeats" evidence="2">
    <location>
        <begin position="140"/>
        <end position="266"/>
    </location>
</feature>
<feature type="domain" description="Disease resistance protein At4g27190-like leucine-rich repeats" evidence="2">
    <location>
        <begin position="11"/>
        <end position="105"/>
    </location>
</feature>
<accession>A0AAD9TKJ7</accession>
<organism evidence="3 4">
    <name type="scientific">Dipteronia dyeriana</name>
    <dbReference type="NCBI Taxonomy" id="168575"/>
    <lineage>
        <taxon>Eukaryota</taxon>
        <taxon>Viridiplantae</taxon>
        <taxon>Streptophyta</taxon>
        <taxon>Embryophyta</taxon>
        <taxon>Tracheophyta</taxon>
        <taxon>Spermatophyta</taxon>
        <taxon>Magnoliopsida</taxon>
        <taxon>eudicotyledons</taxon>
        <taxon>Gunneridae</taxon>
        <taxon>Pentapetalae</taxon>
        <taxon>rosids</taxon>
        <taxon>malvids</taxon>
        <taxon>Sapindales</taxon>
        <taxon>Sapindaceae</taxon>
        <taxon>Hippocastanoideae</taxon>
        <taxon>Acereae</taxon>
        <taxon>Dipteronia</taxon>
    </lineage>
</organism>
<name>A0AAD9TKJ7_9ROSI</name>
<sequence>MPYPPWRRCLRICNGQLGAASFRQLKVIKVNKCDRLNTMFSFSTDKGLPQLEEIAVSNCSRMEEIFVIERQDDVNNTEVNKTIQFSLLRVVTLGYMRCLKSFCSKVKTTDTKARGVLISENRQDISKSLFNEMVVLPNMEILNLSDIDVEKIWHNRLLAMSSIVQNLTCLIIKRCRNLKNIFTASMVNSFVQLQHLEISYCPVLEEMVVIEELIDEGSRDAILLFAQLHYLRIKHLVKLRGLYSGNYIEFPSLKELEIENCLNLRAFIFDDMVGFPSLT</sequence>
<comment type="caution">
    <text evidence="3">The sequence shown here is derived from an EMBL/GenBank/DDBJ whole genome shotgun (WGS) entry which is preliminary data.</text>
</comment>
<protein>
    <recommendedName>
        <fullName evidence="2">Disease resistance protein At4g27190-like leucine-rich repeats domain-containing protein</fullName>
    </recommendedName>
</protein>
<keyword evidence="1" id="KW-0611">Plant defense</keyword>